<dbReference type="Proteomes" id="UP000288216">
    <property type="component" value="Unassembled WGS sequence"/>
</dbReference>
<evidence type="ECO:0000313" key="3">
    <source>
        <dbReference type="Proteomes" id="UP000288216"/>
    </source>
</evidence>
<feature type="non-terminal residue" evidence="2">
    <location>
        <position position="1"/>
    </location>
</feature>
<dbReference type="AlphaFoldDB" id="A0A401Q885"/>
<keyword evidence="1" id="KW-1133">Transmembrane helix</keyword>
<evidence type="ECO:0000256" key="1">
    <source>
        <dbReference type="SAM" id="Phobius"/>
    </source>
</evidence>
<accession>A0A401Q885</accession>
<feature type="non-terminal residue" evidence="2">
    <location>
        <position position="62"/>
    </location>
</feature>
<keyword evidence="1" id="KW-0812">Transmembrane</keyword>
<keyword evidence="3" id="KW-1185">Reference proteome</keyword>
<comment type="caution">
    <text evidence="2">The sequence shown here is derived from an EMBL/GenBank/DDBJ whole genome shotgun (WGS) entry which is preliminary data.</text>
</comment>
<keyword evidence="1" id="KW-0472">Membrane</keyword>
<evidence type="ECO:0000313" key="2">
    <source>
        <dbReference type="EMBL" id="GCB81580.1"/>
    </source>
</evidence>
<protein>
    <submittedName>
        <fullName evidence="2">Uncharacterized protein</fullName>
    </submittedName>
</protein>
<feature type="transmembrane region" description="Helical" evidence="1">
    <location>
        <begin position="13"/>
        <end position="34"/>
    </location>
</feature>
<gene>
    <name evidence="2" type="ORF">scyTo_0022533</name>
</gene>
<reference evidence="2 3" key="1">
    <citation type="journal article" date="2018" name="Nat. Ecol. Evol.">
        <title>Shark genomes provide insights into elasmobranch evolution and the origin of vertebrates.</title>
        <authorList>
            <person name="Hara Y"/>
            <person name="Yamaguchi K"/>
            <person name="Onimaru K"/>
            <person name="Kadota M"/>
            <person name="Koyanagi M"/>
            <person name="Keeley SD"/>
            <person name="Tatsumi K"/>
            <person name="Tanaka K"/>
            <person name="Motone F"/>
            <person name="Kageyama Y"/>
            <person name="Nozu R"/>
            <person name="Adachi N"/>
            <person name="Nishimura O"/>
            <person name="Nakagawa R"/>
            <person name="Tanegashima C"/>
            <person name="Kiyatake I"/>
            <person name="Matsumoto R"/>
            <person name="Murakumo K"/>
            <person name="Nishida K"/>
            <person name="Terakita A"/>
            <person name="Kuratani S"/>
            <person name="Sato K"/>
            <person name="Hyodo S Kuraku.S."/>
        </authorList>
    </citation>
    <scope>NUCLEOTIDE SEQUENCE [LARGE SCALE GENOMIC DNA]</scope>
</reference>
<sequence>AVNIETSHMLENVLTAICVILALYSMSATSVILIKRKISYSCETQLRKSVAAETPKLSHTRQ</sequence>
<name>A0A401Q885_SCYTO</name>
<dbReference type="OrthoDB" id="9949927at2759"/>
<proteinExistence type="predicted"/>
<organism evidence="2 3">
    <name type="scientific">Scyliorhinus torazame</name>
    <name type="common">Cloudy catshark</name>
    <name type="synonym">Catulus torazame</name>
    <dbReference type="NCBI Taxonomy" id="75743"/>
    <lineage>
        <taxon>Eukaryota</taxon>
        <taxon>Metazoa</taxon>
        <taxon>Chordata</taxon>
        <taxon>Craniata</taxon>
        <taxon>Vertebrata</taxon>
        <taxon>Chondrichthyes</taxon>
        <taxon>Elasmobranchii</taxon>
        <taxon>Galeomorphii</taxon>
        <taxon>Galeoidea</taxon>
        <taxon>Carcharhiniformes</taxon>
        <taxon>Scyliorhinidae</taxon>
        <taxon>Scyliorhinus</taxon>
    </lineage>
</organism>
<dbReference type="EMBL" id="BFAA01022903">
    <property type="protein sequence ID" value="GCB81580.1"/>
    <property type="molecule type" value="Genomic_DNA"/>
</dbReference>